<name>A0AC34F740_9BILA</name>
<accession>A0AC34F740</accession>
<evidence type="ECO:0000313" key="1">
    <source>
        <dbReference type="Proteomes" id="UP000887579"/>
    </source>
</evidence>
<sequence>MLGYVPDARNPLLLVEYCAKGDLLHFIRNHRTEIEHGYENNVGIKIKSLVSFSWQISNGLDYLNSVGCIHRDVAARNVLLDEDNACKIADFGLCRLTDNLLYTARGGRLPLRWMAIESLKSFEYSFKTDVWSFGITLYELFSLGEVPYSTIDNQQLLDFLDNGQRLPRPIHCPQEIYDIMKDCWQTNPLLRPSFSDICERLREILEAAAPDYGYLVPIPNTYQTTDSITAFKIDNV</sequence>
<dbReference type="Proteomes" id="UP000887579">
    <property type="component" value="Unplaced"/>
</dbReference>
<protein>
    <submittedName>
        <fullName evidence="2">Protein kinase domain-containing protein</fullName>
    </submittedName>
</protein>
<dbReference type="WBParaSite" id="ES5_v2.g12968.t1">
    <property type="protein sequence ID" value="ES5_v2.g12968.t1"/>
    <property type="gene ID" value="ES5_v2.g12968"/>
</dbReference>
<evidence type="ECO:0000313" key="2">
    <source>
        <dbReference type="WBParaSite" id="ES5_v2.g12968.t1"/>
    </source>
</evidence>
<reference evidence="2" key="1">
    <citation type="submission" date="2022-11" db="UniProtKB">
        <authorList>
            <consortium name="WormBaseParasite"/>
        </authorList>
    </citation>
    <scope>IDENTIFICATION</scope>
</reference>
<proteinExistence type="predicted"/>
<organism evidence="1 2">
    <name type="scientific">Panagrolaimus sp. ES5</name>
    <dbReference type="NCBI Taxonomy" id="591445"/>
    <lineage>
        <taxon>Eukaryota</taxon>
        <taxon>Metazoa</taxon>
        <taxon>Ecdysozoa</taxon>
        <taxon>Nematoda</taxon>
        <taxon>Chromadorea</taxon>
        <taxon>Rhabditida</taxon>
        <taxon>Tylenchina</taxon>
        <taxon>Panagrolaimomorpha</taxon>
        <taxon>Panagrolaimoidea</taxon>
        <taxon>Panagrolaimidae</taxon>
        <taxon>Panagrolaimus</taxon>
    </lineage>
</organism>